<evidence type="ECO:0000256" key="7">
    <source>
        <dbReference type="ARBA" id="ARBA00022840"/>
    </source>
</evidence>
<dbReference type="InterPro" id="IPR029056">
    <property type="entry name" value="Ribokinase-like"/>
</dbReference>
<dbReference type="PANTHER" id="PTHR46566:SF2">
    <property type="entry name" value="ATP-DEPENDENT 6-PHOSPHOFRUCTOKINASE ISOZYME 2"/>
    <property type="match status" value="1"/>
</dbReference>
<evidence type="ECO:0000256" key="10">
    <source>
        <dbReference type="PIRNR" id="PIRNR000535"/>
    </source>
</evidence>
<evidence type="ECO:0000256" key="11">
    <source>
        <dbReference type="RuleBase" id="RU003704"/>
    </source>
</evidence>
<evidence type="ECO:0000256" key="6">
    <source>
        <dbReference type="ARBA" id="ARBA00022777"/>
    </source>
</evidence>
<proteinExistence type="inferred from homology"/>
<dbReference type="Pfam" id="PF00294">
    <property type="entry name" value="PfkB"/>
    <property type="match status" value="1"/>
</dbReference>
<dbReference type="AlphaFoldDB" id="A0A3G6IU01"/>
<dbReference type="InterPro" id="IPR011611">
    <property type="entry name" value="PfkB_dom"/>
</dbReference>
<feature type="domain" description="Carbohydrate kinase PfkB" evidence="13">
    <location>
        <begin position="23"/>
        <end position="308"/>
    </location>
</feature>
<dbReference type="InterPro" id="IPR017583">
    <property type="entry name" value="Tagatose/fructose_Pkinase"/>
</dbReference>
<dbReference type="SUPFAM" id="SSF53613">
    <property type="entry name" value="Ribokinase-like"/>
    <property type="match status" value="1"/>
</dbReference>
<dbReference type="GO" id="GO:0005829">
    <property type="term" value="C:cytosol"/>
    <property type="evidence" value="ECO:0007669"/>
    <property type="project" value="TreeGrafter"/>
</dbReference>
<keyword evidence="4 10" id="KW-0808">Transferase</keyword>
<dbReference type="KEGG" id="cpso:CPPEL_04880"/>
<comment type="similarity">
    <text evidence="1 11">Belongs to the carbohydrate kinase PfkB family.</text>
</comment>
<accession>A0A3G6IU01</accession>
<dbReference type="GO" id="GO:0005524">
    <property type="term" value="F:ATP binding"/>
    <property type="evidence" value="ECO:0007669"/>
    <property type="project" value="UniProtKB-UniRule"/>
</dbReference>
<dbReference type="EMBL" id="CP033898">
    <property type="protein sequence ID" value="AZA09103.1"/>
    <property type="molecule type" value="Genomic_DNA"/>
</dbReference>
<evidence type="ECO:0000256" key="8">
    <source>
        <dbReference type="ARBA" id="ARBA00032802"/>
    </source>
</evidence>
<gene>
    <name evidence="14" type="primary">lacC2</name>
    <name evidence="14" type="ORF">CPPEL_04880</name>
</gene>
<dbReference type="PRINTS" id="PR00990">
    <property type="entry name" value="RIBOKINASE"/>
</dbReference>
<keyword evidence="6 11" id="KW-0418">Kinase</keyword>
<dbReference type="GO" id="GO:0008662">
    <property type="term" value="F:1-phosphofructokinase activity"/>
    <property type="evidence" value="ECO:0007669"/>
    <property type="project" value="UniProtKB-UniRule"/>
</dbReference>
<comment type="function">
    <text evidence="12">Catalyzes the ATP-dependent phosphorylation of fructose-l-phosphate to fructose-l,6-bisphosphate.</text>
</comment>
<keyword evidence="7 12" id="KW-0067">ATP-binding</keyword>
<dbReference type="CDD" id="cd01164">
    <property type="entry name" value="FruK_PfkB_like"/>
    <property type="match status" value="1"/>
</dbReference>
<evidence type="ECO:0000313" key="15">
    <source>
        <dbReference type="Proteomes" id="UP000271426"/>
    </source>
</evidence>
<evidence type="ECO:0000259" key="13">
    <source>
        <dbReference type="Pfam" id="PF00294"/>
    </source>
</evidence>
<dbReference type="NCBIfam" id="TIGR03828">
    <property type="entry name" value="pfkB"/>
    <property type="match status" value="1"/>
</dbReference>
<dbReference type="InterPro" id="IPR022463">
    <property type="entry name" value="1-PFruKinase"/>
</dbReference>
<keyword evidence="15" id="KW-1185">Reference proteome</keyword>
<keyword evidence="5 12" id="KW-0547">Nucleotide-binding</keyword>
<dbReference type="PROSITE" id="PS00584">
    <property type="entry name" value="PFKB_KINASES_2"/>
    <property type="match status" value="1"/>
</dbReference>
<reference evidence="14 15" key="1">
    <citation type="submission" date="2018-11" db="EMBL/GenBank/DDBJ databases">
        <authorList>
            <person name="Kleinhagauer T."/>
            <person name="Glaeser S.P."/>
            <person name="Spergser J."/>
            <person name="Ruckert C."/>
            <person name="Kaempfer P."/>
            <person name="Busse H.-J."/>
        </authorList>
    </citation>
    <scope>NUCLEOTIDE SEQUENCE [LARGE SCALE GENOMIC DNA]</scope>
    <source>
        <strain evidence="14 15">812CH</strain>
    </source>
</reference>
<evidence type="ECO:0000256" key="4">
    <source>
        <dbReference type="ARBA" id="ARBA00022679"/>
    </source>
</evidence>
<dbReference type="PANTHER" id="PTHR46566">
    <property type="entry name" value="1-PHOSPHOFRUCTOKINASE-RELATED"/>
    <property type="match status" value="1"/>
</dbReference>
<dbReference type="EC" id="2.7.1.56" evidence="2 12"/>
<organism evidence="14 15">
    <name type="scientific">Corynebacterium pseudopelargi</name>
    <dbReference type="NCBI Taxonomy" id="2080757"/>
    <lineage>
        <taxon>Bacteria</taxon>
        <taxon>Bacillati</taxon>
        <taxon>Actinomycetota</taxon>
        <taxon>Actinomycetes</taxon>
        <taxon>Mycobacteriales</taxon>
        <taxon>Corynebacteriaceae</taxon>
        <taxon>Corynebacterium</taxon>
    </lineage>
</organism>
<evidence type="ECO:0000256" key="5">
    <source>
        <dbReference type="ARBA" id="ARBA00022741"/>
    </source>
</evidence>
<sequence>MILTLTPNPSIDTTLSLGGAFRRGVVHRVDGTHNAAGGKGINVALAVHRADAPALALFPAAADDPFTHLLKETGIPFAFVPLHGAVRVNTAVTEPDGTTTKLNGKGPRLEAEDLDNIEQALLRAATDAEWVVLAGSLPPGAPEDWYTVLVEKLQATYPGIKIAVDTSDGPLASVGKNLERAAPTMLKPNAFELGQLTQRDGEALEAAAEEGDVSGVIEAAQQLIERGLEQVLVTLGAAGAVLVTKEHTWVATPPPVTVVSTVGAGDCTLAGYLLALNAGEDTAKALRIAVAYGSAATALPGTSIPTPDQLDVAHTSATMLQGESPTQKGRS</sequence>
<evidence type="ECO:0000256" key="9">
    <source>
        <dbReference type="ARBA" id="ARBA00047745"/>
    </source>
</evidence>
<dbReference type="NCBIfam" id="TIGR03168">
    <property type="entry name" value="1-PFK"/>
    <property type="match status" value="1"/>
</dbReference>
<protein>
    <recommendedName>
        <fullName evidence="3 12">1-phosphofructokinase</fullName>
        <shortName evidence="12">Fru1PK</shortName>
        <ecNumber evidence="2 12">2.7.1.56</ecNumber>
    </recommendedName>
    <alternativeName>
        <fullName evidence="8 12">Fructose 1-phosphate kinase</fullName>
    </alternativeName>
</protein>
<evidence type="ECO:0000256" key="3">
    <source>
        <dbReference type="ARBA" id="ARBA00013596"/>
    </source>
</evidence>
<dbReference type="RefSeq" id="WP_123960069.1">
    <property type="nucleotide sequence ID" value="NZ_CP033898.1"/>
</dbReference>
<name>A0A3G6IU01_9CORY</name>
<dbReference type="Gene3D" id="3.40.1190.20">
    <property type="match status" value="1"/>
</dbReference>
<dbReference type="Proteomes" id="UP000271426">
    <property type="component" value="Chromosome"/>
</dbReference>
<evidence type="ECO:0000313" key="14">
    <source>
        <dbReference type="EMBL" id="AZA09103.1"/>
    </source>
</evidence>
<dbReference type="InterPro" id="IPR002173">
    <property type="entry name" value="Carboh/pur_kinase_PfkB_CS"/>
</dbReference>
<dbReference type="PIRSF" id="PIRSF000535">
    <property type="entry name" value="1PFK/6PFK/LacC"/>
    <property type="match status" value="1"/>
</dbReference>
<dbReference type="InterPro" id="IPR002139">
    <property type="entry name" value="Ribo/fructo_kinase"/>
</dbReference>
<dbReference type="OrthoDB" id="9801219at2"/>
<evidence type="ECO:0000256" key="12">
    <source>
        <dbReference type="RuleBase" id="RU369061"/>
    </source>
</evidence>
<evidence type="ECO:0000256" key="1">
    <source>
        <dbReference type="ARBA" id="ARBA00010688"/>
    </source>
</evidence>
<comment type="catalytic activity">
    <reaction evidence="9 12">
        <text>beta-D-fructose 1-phosphate + ATP = beta-D-fructose 1,6-bisphosphate + ADP + H(+)</text>
        <dbReference type="Rhea" id="RHEA:14213"/>
        <dbReference type="ChEBI" id="CHEBI:15378"/>
        <dbReference type="ChEBI" id="CHEBI:30616"/>
        <dbReference type="ChEBI" id="CHEBI:32966"/>
        <dbReference type="ChEBI" id="CHEBI:138881"/>
        <dbReference type="ChEBI" id="CHEBI:456216"/>
        <dbReference type="EC" id="2.7.1.56"/>
    </reaction>
</comment>
<evidence type="ECO:0000256" key="2">
    <source>
        <dbReference type="ARBA" id="ARBA00012131"/>
    </source>
</evidence>